<dbReference type="InterPro" id="IPR005119">
    <property type="entry name" value="LysR_subst-bd"/>
</dbReference>
<dbReference type="EMBL" id="JAPTGG010000010">
    <property type="protein sequence ID" value="MCZ0866009.1"/>
    <property type="molecule type" value="Genomic_DNA"/>
</dbReference>
<gene>
    <name evidence="6" type="primary">ilvY</name>
    <name evidence="6" type="ORF">O0V09_12420</name>
</gene>
<evidence type="ECO:0000313" key="7">
    <source>
        <dbReference type="Proteomes" id="UP001069090"/>
    </source>
</evidence>
<name>A0A9J6RNX1_9GAMM</name>
<dbReference type="SUPFAM" id="SSF53850">
    <property type="entry name" value="Periplasmic binding protein-like II"/>
    <property type="match status" value="1"/>
</dbReference>
<protein>
    <submittedName>
        <fullName evidence="6">HTH-type transcriptional activator IlvY</fullName>
    </submittedName>
</protein>
<dbReference type="FunFam" id="1.10.10.10:FF:000001">
    <property type="entry name" value="LysR family transcriptional regulator"/>
    <property type="match status" value="1"/>
</dbReference>
<keyword evidence="3" id="KW-0238">DNA-binding</keyword>
<dbReference type="SUPFAM" id="SSF46785">
    <property type="entry name" value="Winged helix' DNA-binding domain"/>
    <property type="match status" value="1"/>
</dbReference>
<evidence type="ECO:0000259" key="5">
    <source>
        <dbReference type="PROSITE" id="PS50931"/>
    </source>
</evidence>
<comment type="caution">
    <text evidence="6">The sequence shown here is derived from an EMBL/GenBank/DDBJ whole genome shotgun (WGS) entry which is preliminary data.</text>
</comment>
<dbReference type="InterPro" id="IPR036390">
    <property type="entry name" value="WH_DNA-bd_sf"/>
</dbReference>
<keyword evidence="7" id="KW-1185">Reference proteome</keyword>
<dbReference type="PANTHER" id="PTHR30126">
    <property type="entry name" value="HTH-TYPE TRANSCRIPTIONAL REGULATOR"/>
    <property type="match status" value="1"/>
</dbReference>
<dbReference type="CDD" id="cd08430">
    <property type="entry name" value="PBP2_IlvY"/>
    <property type="match status" value="1"/>
</dbReference>
<accession>A0A9J6RNX1</accession>
<evidence type="ECO:0000256" key="1">
    <source>
        <dbReference type="ARBA" id="ARBA00009437"/>
    </source>
</evidence>
<dbReference type="InterPro" id="IPR036388">
    <property type="entry name" value="WH-like_DNA-bd_sf"/>
</dbReference>
<dbReference type="PROSITE" id="PS50931">
    <property type="entry name" value="HTH_LYSR"/>
    <property type="match status" value="1"/>
</dbReference>
<dbReference type="RefSeq" id="WP_258332167.1">
    <property type="nucleotide sequence ID" value="NZ_JAPTGG010000010.1"/>
</dbReference>
<evidence type="ECO:0000256" key="3">
    <source>
        <dbReference type="ARBA" id="ARBA00023125"/>
    </source>
</evidence>
<feature type="domain" description="HTH lysR-type" evidence="5">
    <location>
        <begin position="1"/>
        <end position="58"/>
    </location>
</feature>
<dbReference type="Pfam" id="PF03466">
    <property type="entry name" value="LysR_substrate"/>
    <property type="match status" value="1"/>
</dbReference>
<dbReference type="GO" id="GO:0003700">
    <property type="term" value="F:DNA-binding transcription factor activity"/>
    <property type="evidence" value="ECO:0007669"/>
    <property type="project" value="InterPro"/>
</dbReference>
<reference evidence="6 7" key="1">
    <citation type="submission" date="2022-12" db="EMBL/GenBank/DDBJ databases">
        <title>Dasania phycosphaerae sp. nov., isolated from particulate material of the south coast of Korea.</title>
        <authorList>
            <person name="Jiang Y."/>
        </authorList>
    </citation>
    <scope>NUCLEOTIDE SEQUENCE [LARGE SCALE GENOMIC DNA]</scope>
    <source>
        <strain evidence="6 7">GY-19</strain>
    </source>
</reference>
<dbReference type="AlphaFoldDB" id="A0A9J6RNX1"/>
<dbReference type="InterPro" id="IPR037404">
    <property type="entry name" value="IlvY_PBP2"/>
</dbReference>
<dbReference type="Gene3D" id="1.10.10.10">
    <property type="entry name" value="Winged helix-like DNA-binding domain superfamily/Winged helix DNA-binding domain"/>
    <property type="match status" value="1"/>
</dbReference>
<keyword evidence="4" id="KW-0804">Transcription</keyword>
<evidence type="ECO:0000256" key="2">
    <source>
        <dbReference type="ARBA" id="ARBA00023015"/>
    </source>
</evidence>
<dbReference type="PANTHER" id="PTHR30126:SF81">
    <property type="entry name" value="HTH-TYPE TRANSCRIPTIONAL REGULATOR ILVY"/>
    <property type="match status" value="1"/>
</dbReference>
<evidence type="ECO:0000313" key="6">
    <source>
        <dbReference type="EMBL" id="MCZ0866009.1"/>
    </source>
</evidence>
<organism evidence="6 7">
    <name type="scientific">Dasania phycosphaerae</name>
    <dbReference type="NCBI Taxonomy" id="2950436"/>
    <lineage>
        <taxon>Bacteria</taxon>
        <taxon>Pseudomonadati</taxon>
        <taxon>Pseudomonadota</taxon>
        <taxon>Gammaproteobacteria</taxon>
        <taxon>Cellvibrionales</taxon>
        <taxon>Spongiibacteraceae</taxon>
        <taxon>Dasania</taxon>
    </lineage>
</organism>
<dbReference type="Gene3D" id="3.40.190.290">
    <property type="match status" value="1"/>
</dbReference>
<dbReference type="InterPro" id="IPR000847">
    <property type="entry name" value="LysR_HTH_N"/>
</dbReference>
<dbReference type="Proteomes" id="UP001069090">
    <property type="component" value="Unassembled WGS sequence"/>
</dbReference>
<dbReference type="NCBIfam" id="NF008722">
    <property type="entry name" value="PRK11716.1"/>
    <property type="match status" value="1"/>
</dbReference>
<sequence length="303" mass="34190">MDTKQLQLFAHLAETLHFAQTANHLHMSPSAVSRAIVRMEEELGQRLLERDNRSVRLTAAGRQFQDYAKQALSQWQRFNASMAQDAKHISGEVSVFCSVTAVYSVLADILEPFRHRYPAIDIKLHTGDHAEAVDRVYAGHEDVAIAARPDKLSSKLQFQTLLHSPLLFIYPTMHCQLEQSIREHLAQGQKLPWHALPFIFSEHGVARSRLDQWFRQQEVKPNIYAQVSGNEAIVSMVSLGFGVGLVPELVLLNSPLRDKVQVLDVQPPLAPFAVGVCALSQRMESPQLRAFWECAKASYQIDF</sequence>
<dbReference type="GO" id="GO:0000976">
    <property type="term" value="F:transcription cis-regulatory region binding"/>
    <property type="evidence" value="ECO:0007669"/>
    <property type="project" value="TreeGrafter"/>
</dbReference>
<evidence type="ECO:0000256" key="4">
    <source>
        <dbReference type="ARBA" id="ARBA00023163"/>
    </source>
</evidence>
<comment type="similarity">
    <text evidence="1">Belongs to the LysR transcriptional regulatory family.</text>
</comment>
<proteinExistence type="inferred from homology"/>
<keyword evidence="2" id="KW-0805">Transcription regulation</keyword>
<dbReference type="Pfam" id="PF00126">
    <property type="entry name" value="HTH_1"/>
    <property type="match status" value="1"/>
</dbReference>